<dbReference type="InterPro" id="IPR036051">
    <property type="entry name" value="KRAB_dom_sf"/>
</dbReference>
<dbReference type="SMART" id="SM00355">
    <property type="entry name" value="ZnF_C2H2"/>
    <property type="match status" value="12"/>
</dbReference>
<dbReference type="PANTHER" id="PTHR23235:SF178">
    <property type="entry name" value="C2H2-TYPE DOMAIN-CONTAINING PROTEIN-RELATED"/>
    <property type="match status" value="1"/>
</dbReference>
<dbReference type="SMART" id="SM00431">
    <property type="entry name" value="SCAN"/>
    <property type="match status" value="1"/>
</dbReference>
<dbReference type="KEGG" id="pbi:103050973"/>
<dbReference type="InterPro" id="IPR036236">
    <property type="entry name" value="Znf_C2H2_sf"/>
</dbReference>
<evidence type="ECO:0000256" key="6">
    <source>
        <dbReference type="ARBA" id="ARBA00022771"/>
    </source>
</evidence>
<feature type="domain" description="KRAB" evidence="16">
    <location>
        <begin position="213"/>
        <end position="292"/>
    </location>
</feature>
<dbReference type="FunFam" id="3.30.160.60:FF:001270">
    <property type="entry name" value="zinc finger protein 583 isoform X1"/>
    <property type="match status" value="1"/>
</dbReference>
<dbReference type="Pfam" id="PF02023">
    <property type="entry name" value="SCAN"/>
    <property type="match status" value="1"/>
</dbReference>
<evidence type="ECO:0000256" key="3">
    <source>
        <dbReference type="ARBA" id="ARBA00022553"/>
    </source>
</evidence>
<dbReference type="Gene3D" id="6.10.140.140">
    <property type="match status" value="1"/>
</dbReference>
<comment type="subcellular location">
    <subcellularLocation>
        <location evidence="1">Nucleus</location>
    </subcellularLocation>
</comment>
<keyword evidence="9" id="KW-0238">DNA-binding</keyword>
<accession>A0A9F3W110</accession>
<feature type="domain" description="C2H2-type" evidence="14">
    <location>
        <begin position="660"/>
        <end position="687"/>
    </location>
</feature>
<keyword evidence="6 12" id="KW-0863">Zinc-finger</keyword>
<evidence type="ECO:0000256" key="11">
    <source>
        <dbReference type="ARBA" id="ARBA00023242"/>
    </source>
</evidence>
<feature type="compositionally biased region" description="Basic and acidic residues" evidence="13">
    <location>
        <begin position="1"/>
        <end position="10"/>
    </location>
</feature>
<dbReference type="FunFam" id="3.30.160.60:FF:000100">
    <property type="entry name" value="Zinc finger 45-like"/>
    <property type="match status" value="1"/>
</dbReference>
<evidence type="ECO:0000259" key="14">
    <source>
        <dbReference type="PROSITE" id="PS50157"/>
    </source>
</evidence>
<keyword evidence="17" id="KW-1185">Reference proteome</keyword>
<feature type="domain" description="C2H2-type" evidence="14">
    <location>
        <begin position="407"/>
        <end position="436"/>
    </location>
</feature>
<feature type="domain" description="C2H2-type" evidence="14">
    <location>
        <begin position="716"/>
        <end position="743"/>
    </location>
</feature>
<evidence type="ECO:0000259" key="16">
    <source>
        <dbReference type="PROSITE" id="PS50805"/>
    </source>
</evidence>
<feature type="region of interest" description="Disordered" evidence="13">
    <location>
        <begin position="756"/>
        <end position="792"/>
    </location>
</feature>
<evidence type="ECO:0000313" key="18">
    <source>
        <dbReference type="RefSeq" id="XP_015745917.2"/>
    </source>
</evidence>
<gene>
    <name evidence="18" type="primary">LOC103050973</name>
</gene>
<dbReference type="GO" id="GO:0005634">
    <property type="term" value="C:nucleus"/>
    <property type="evidence" value="ECO:0007669"/>
    <property type="project" value="UniProtKB-SubCell"/>
</dbReference>
<dbReference type="FunFam" id="3.30.160.60:FF:000034">
    <property type="entry name" value="zinc finger protein 25"/>
    <property type="match status" value="1"/>
</dbReference>
<dbReference type="InterPro" id="IPR003309">
    <property type="entry name" value="SCAN_dom"/>
</dbReference>
<dbReference type="SMART" id="SM00349">
    <property type="entry name" value="KRAB"/>
    <property type="match status" value="1"/>
</dbReference>
<dbReference type="GeneID" id="103050973"/>
<dbReference type="FunFam" id="3.30.160.60:FF:000212">
    <property type="entry name" value="zinc finger protein 382 isoform X2"/>
    <property type="match status" value="1"/>
</dbReference>
<dbReference type="AlphaFoldDB" id="A0A9F3W110"/>
<evidence type="ECO:0000259" key="15">
    <source>
        <dbReference type="PROSITE" id="PS50804"/>
    </source>
</evidence>
<dbReference type="FunFam" id="3.30.160.60:FF:002090">
    <property type="entry name" value="Zinc finger protein 473"/>
    <property type="match status" value="1"/>
</dbReference>
<feature type="compositionally biased region" description="Polar residues" evidence="13">
    <location>
        <begin position="782"/>
        <end position="792"/>
    </location>
</feature>
<feature type="domain" description="C2H2-type" evidence="14">
    <location>
        <begin position="632"/>
        <end position="659"/>
    </location>
</feature>
<dbReference type="GO" id="GO:0000978">
    <property type="term" value="F:RNA polymerase II cis-regulatory region sequence-specific DNA binding"/>
    <property type="evidence" value="ECO:0007669"/>
    <property type="project" value="TreeGrafter"/>
</dbReference>
<dbReference type="SUPFAM" id="SSF57667">
    <property type="entry name" value="beta-beta-alpha zinc fingers"/>
    <property type="match status" value="8"/>
</dbReference>
<evidence type="ECO:0000256" key="5">
    <source>
        <dbReference type="ARBA" id="ARBA00022737"/>
    </source>
</evidence>
<feature type="domain" description="C2H2-type" evidence="14">
    <location>
        <begin position="604"/>
        <end position="631"/>
    </location>
</feature>
<feature type="domain" description="C2H2-type" evidence="14">
    <location>
        <begin position="520"/>
        <end position="547"/>
    </location>
</feature>
<dbReference type="FunFam" id="3.30.160.60:FF:003000">
    <property type="entry name" value="Zinc finger and SCAN domain-containing 20"/>
    <property type="match status" value="1"/>
</dbReference>
<dbReference type="InterPro" id="IPR001909">
    <property type="entry name" value="KRAB"/>
</dbReference>
<dbReference type="InterPro" id="IPR013087">
    <property type="entry name" value="Znf_C2H2_type"/>
</dbReference>
<protein>
    <submittedName>
        <fullName evidence="18">Zinc finger protein 708-like isoform X1</fullName>
    </submittedName>
</protein>
<evidence type="ECO:0000313" key="17">
    <source>
        <dbReference type="Proteomes" id="UP000695026"/>
    </source>
</evidence>
<feature type="domain" description="C2H2-type" evidence="14">
    <location>
        <begin position="464"/>
        <end position="491"/>
    </location>
</feature>
<feature type="domain" description="SCAN box" evidence="15">
    <location>
        <begin position="50"/>
        <end position="123"/>
    </location>
</feature>
<evidence type="ECO:0000256" key="2">
    <source>
        <dbReference type="ARBA" id="ARBA00006991"/>
    </source>
</evidence>
<dbReference type="OrthoDB" id="8117402at2759"/>
<keyword evidence="7" id="KW-0862">Zinc</keyword>
<dbReference type="GO" id="GO:0000981">
    <property type="term" value="F:DNA-binding transcription factor activity, RNA polymerase II-specific"/>
    <property type="evidence" value="ECO:0007669"/>
    <property type="project" value="TreeGrafter"/>
</dbReference>
<sequence length="792" mass="91045">MLENKEEMGKEQSAGEEDGKDPPAAWLGSCGEIWARTAQKILHKETISSEVHYQVAKGPREICNCLHRLCRQWLQPERNMKAEMVDLVVLEQFLAVLPPEMETWVQECRAETSSQAVALAEGFLLSQAEEKQQEELQILEMHLDLQRPFLESTIKHPKGRRDLSDHSQKLLFRWVSEEDQNQDTSGGNRMISLAFVGSSKPSETAESPAQSPVSFEEVAVYFSEEEWSQLNPDQKALYGEVMLENSRNVAFLGANGQDNTSYKEPFPAISQKGGKERLANRTEPKMHMGNQPTNWCKNSVTSPHAEIQDCVGQREHKGKMKRKSLGKSVKISRDKLDLSKYYRTHIKEELYHDRENEKSYNWPFILSLSQKIHIAEKTHECMEYGNSFWWRNQFTSYKTFYTGEKPFKCIECGKRFRKNGSLPYTFPRSLHNGKKSYKCMVCRKNFCKNSSISSIRKHTGKKKYTCVECGKSFSNSYHLSSHKRIHTGEKPYKCAECGKSFRNSSHLISHERIHTGEKPYQCTECGRSFCEHGSLIRHGRIHTGEKPYQCTECGKSFRLNESLTSHKRIHTGEKPYKCMECGKSFTQKSKLTSHRRIHSGEKPYECLECGKSFRESGSLTIHKRIHTGEKPYKCTECGKSFRWSSQLTSHKSIHTGEKPFTCMECGRSFRRSSFLTSHKRIHSGEKPYKCLECGKSFSSSSNLSSHKKIHTGEKPHKCRECGKSFRESRSLTCHERIHTGEKPYKCMECGKSFRRSSNLASHGKIHSVRDSQETEDYDQLSGLKSQTVKPEQ</sequence>
<dbReference type="RefSeq" id="XP_015745917.2">
    <property type="nucleotide sequence ID" value="XM_015890431.2"/>
</dbReference>
<dbReference type="Pfam" id="PF01352">
    <property type="entry name" value="KRAB"/>
    <property type="match status" value="1"/>
</dbReference>
<feature type="domain" description="C2H2-type" evidence="14">
    <location>
        <begin position="688"/>
        <end position="715"/>
    </location>
</feature>
<dbReference type="Gene3D" id="3.30.160.60">
    <property type="entry name" value="Classic Zinc Finger"/>
    <property type="match status" value="12"/>
</dbReference>
<evidence type="ECO:0000256" key="1">
    <source>
        <dbReference type="ARBA" id="ARBA00004123"/>
    </source>
</evidence>
<dbReference type="SUPFAM" id="SSF109640">
    <property type="entry name" value="KRAB domain (Kruppel-associated box)"/>
    <property type="match status" value="1"/>
</dbReference>
<dbReference type="Gene3D" id="1.10.4020.10">
    <property type="entry name" value="DNA breaking-rejoining enzymes"/>
    <property type="match status" value="1"/>
</dbReference>
<feature type="region of interest" description="Disordered" evidence="13">
    <location>
        <begin position="1"/>
        <end position="25"/>
    </location>
</feature>
<keyword evidence="11" id="KW-0539">Nucleus</keyword>
<feature type="domain" description="C2H2-type" evidence="14">
    <location>
        <begin position="576"/>
        <end position="603"/>
    </location>
</feature>
<proteinExistence type="inferred from homology"/>
<dbReference type="SUPFAM" id="SSF47353">
    <property type="entry name" value="Retrovirus capsid dimerization domain-like"/>
    <property type="match status" value="1"/>
</dbReference>
<evidence type="ECO:0000256" key="12">
    <source>
        <dbReference type="PROSITE-ProRule" id="PRU00042"/>
    </source>
</evidence>
<comment type="similarity">
    <text evidence="2">Belongs to the krueppel C2H2-type zinc-finger protein family.</text>
</comment>
<keyword evidence="3" id="KW-0597">Phosphoprotein</keyword>
<dbReference type="Proteomes" id="UP000695026">
    <property type="component" value="Unplaced"/>
</dbReference>
<dbReference type="PROSITE" id="PS50805">
    <property type="entry name" value="KRAB"/>
    <property type="match status" value="1"/>
</dbReference>
<feature type="domain" description="C2H2-type" evidence="14">
    <location>
        <begin position="492"/>
        <end position="519"/>
    </location>
</feature>
<feature type="domain" description="C2H2-type" evidence="14">
    <location>
        <begin position="744"/>
        <end position="771"/>
    </location>
</feature>
<dbReference type="FunFam" id="3.30.160.60:FF:002343">
    <property type="entry name" value="Zinc finger protein 33A"/>
    <property type="match status" value="4"/>
</dbReference>
<dbReference type="Pfam" id="PF00096">
    <property type="entry name" value="zf-C2H2"/>
    <property type="match status" value="10"/>
</dbReference>
<dbReference type="FunFam" id="3.30.160.60:FF:000557">
    <property type="entry name" value="zinc finger and SCAN domain-containing protein 29"/>
    <property type="match status" value="1"/>
</dbReference>
<keyword evidence="5" id="KW-0677">Repeat</keyword>
<dbReference type="PROSITE" id="PS50157">
    <property type="entry name" value="ZINC_FINGER_C2H2_2"/>
    <property type="match status" value="12"/>
</dbReference>
<reference evidence="18" key="1">
    <citation type="submission" date="2025-08" db="UniProtKB">
        <authorList>
            <consortium name="RefSeq"/>
        </authorList>
    </citation>
    <scope>IDENTIFICATION</scope>
    <source>
        <tissue evidence="18">Liver</tissue>
    </source>
</reference>
<dbReference type="PROSITE" id="PS00028">
    <property type="entry name" value="ZINC_FINGER_C2H2_1"/>
    <property type="match status" value="11"/>
</dbReference>
<evidence type="ECO:0000256" key="4">
    <source>
        <dbReference type="ARBA" id="ARBA00022723"/>
    </source>
</evidence>
<organism evidence="17 18">
    <name type="scientific">Python bivittatus</name>
    <name type="common">Burmese python</name>
    <name type="synonym">Python molurus bivittatus</name>
    <dbReference type="NCBI Taxonomy" id="176946"/>
    <lineage>
        <taxon>Eukaryota</taxon>
        <taxon>Metazoa</taxon>
        <taxon>Chordata</taxon>
        <taxon>Craniata</taxon>
        <taxon>Vertebrata</taxon>
        <taxon>Euteleostomi</taxon>
        <taxon>Lepidosauria</taxon>
        <taxon>Squamata</taxon>
        <taxon>Bifurcata</taxon>
        <taxon>Unidentata</taxon>
        <taxon>Episquamata</taxon>
        <taxon>Toxicofera</taxon>
        <taxon>Serpentes</taxon>
        <taxon>Henophidia</taxon>
        <taxon>Pythonidae</taxon>
        <taxon>Python</taxon>
    </lineage>
</organism>
<dbReference type="PANTHER" id="PTHR23235">
    <property type="entry name" value="KRUEPPEL-LIKE TRANSCRIPTION FACTOR"/>
    <property type="match status" value="1"/>
</dbReference>
<evidence type="ECO:0000256" key="9">
    <source>
        <dbReference type="ARBA" id="ARBA00023125"/>
    </source>
</evidence>
<evidence type="ECO:0000256" key="8">
    <source>
        <dbReference type="ARBA" id="ARBA00023015"/>
    </source>
</evidence>
<evidence type="ECO:0000256" key="7">
    <source>
        <dbReference type="ARBA" id="ARBA00022833"/>
    </source>
</evidence>
<evidence type="ECO:0000256" key="13">
    <source>
        <dbReference type="SAM" id="MobiDB-lite"/>
    </source>
</evidence>
<evidence type="ECO:0000256" key="10">
    <source>
        <dbReference type="ARBA" id="ARBA00023163"/>
    </source>
</evidence>
<name>A0A9F3W110_PYTBI</name>
<keyword evidence="4" id="KW-0479">Metal-binding</keyword>
<keyword evidence="8" id="KW-0805">Transcription regulation</keyword>
<dbReference type="FunFam" id="3.30.160.60:FF:000588">
    <property type="entry name" value="Zinc finger protein 568"/>
    <property type="match status" value="1"/>
</dbReference>
<keyword evidence="10" id="KW-0804">Transcription</keyword>
<dbReference type="InterPro" id="IPR038269">
    <property type="entry name" value="SCAN_sf"/>
</dbReference>
<feature type="domain" description="C2H2-type" evidence="14">
    <location>
        <begin position="548"/>
        <end position="575"/>
    </location>
</feature>
<dbReference type="CDD" id="cd07765">
    <property type="entry name" value="KRAB_A-box"/>
    <property type="match status" value="1"/>
</dbReference>
<dbReference type="GO" id="GO:0008270">
    <property type="term" value="F:zinc ion binding"/>
    <property type="evidence" value="ECO:0007669"/>
    <property type="project" value="UniProtKB-KW"/>
</dbReference>
<dbReference type="PROSITE" id="PS50804">
    <property type="entry name" value="SCAN_BOX"/>
    <property type="match status" value="1"/>
</dbReference>